<feature type="region of interest" description="Disordered" evidence="2">
    <location>
        <begin position="36"/>
        <end position="60"/>
    </location>
</feature>
<name>A0A5C3KSS3_COPMA</name>
<sequence length="550" mass="61601">MDFTEGHPGVASEIILALCKELKVARNRIRDLEPVSAASSNTSGGVEPRTSGSLGVAASNALPNPRARELEQERDAAVEQAWKLSLRVTNLQNEMDSVKRVKREAAEDSIDTICDLKTVTASRTLFLQNNEVLAQKNKELEKQLAMNKDEVAMIQRLADDLKARDARSVKVNAAQQEEIRRLRALLDHPCKKIHLDDEYKTRTDRLQTEVEELKRAHSGLQSAVNKKEATRRKLEETLKDAQNEIERLKRLLATATQLPRISDDEQKELPALRRGAADSQRETAIQKDVLAQLEERSEAWRLDVYRKRFSSLAKDVRPPNSRSDVPLCSVARVRELLARLEQDTRTKGNYSLFLPGGVSRVLRLDPKSNHALALGSAYRYDLDGNQWLASSEFSNVYGKAVQLILHNSESVYYAGLFRCHDVCADNPLGCAEWRITPSTSKFLARSAVISSTKEASLKIKAADYDHTHHTYHEGTKERATVDAIEQLYSGGVLKVEAMVLEYIGFNVALHSDLSGHMTQETSVQTRKAHKERSGRPAKKSKVSVEGIGDY</sequence>
<feature type="coiled-coil region" evidence="1">
    <location>
        <begin position="196"/>
        <end position="258"/>
    </location>
</feature>
<dbReference type="OrthoDB" id="3060478at2759"/>
<dbReference type="Proteomes" id="UP000307440">
    <property type="component" value="Unassembled WGS sequence"/>
</dbReference>
<feature type="compositionally biased region" description="Basic residues" evidence="2">
    <location>
        <begin position="526"/>
        <end position="541"/>
    </location>
</feature>
<accession>A0A5C3KSS3</accession>
<evidence type="ECO:0000313" key="3">
    <source>
        <dbReference type="EMBL" id="TFK23572.1"/>
    </source>
</evidence>
<protein>
    <submittedName>
        <fullName evidence="3">Uncharacterized protein</fullName>
    </submittedName>
</protein>
<dbReference type="AlphaFoldDB" id="A0A5C3KSS3"/>
<proteinExistence type="predicted"/>
<evidence type="ECO:0000256" key="2">
    <source>
        <dbReference type="SAM" id="MobiDB-lite"/>
    </source>
</evidence>
<evidence type="ECO:0000313" key="4">
    <source>
        <dbReference type="Proteomes" id="UP000307440"/>
    </source>
</evidence>
<keyword evidence="4" id="KW-1185">Reference proteome</keyword>
<reference evidence="3 4" key="1">
    <citation type="journal article" date="2019" name="Nat. Ecol. Evol.">
        <title>Megaphylogeny resolves global patterns of mushroom evolution.</title>
        <authorList>
            <person name="Varga T."/>
            <person name="Krizsan K."/>
            <person name="Foldi C."/>
            <person name="Dima B."/>
            <person name="Sanchez-Garcia M."/>
            <person name="Sanchez-Ramirez S."/>
            <person name="Szollosi G.J."/>
            <person name="Szarkandi J.G."/>
            <person name="Papp V."/>
            <person name="Albert L."/>
            <person name="Andreopoulos W."/>
            <person name="Angelini C."/>
            <person name="Antonin V."/>
            <person name="Barry K.W."/>
            <person name="Bougher N.L."/>
            <person name="Buchanan P."/>
            <person name="Buyck B."/>
            <person name="Bense V."/>
            <person name="Catcheside P."/>
            <person name="Chovatia M."/>
            <person name="Cooper J."/>
            <person name="Damon W."/>
            <person name="Desjardin D."/>
            <person name="Finy P."/>
            <person name="Geml J."/>
            <person name="Haridas S."/>
            <person name="Hughes K."/>
            <person name="Justo A."/>
            <person name="Karasinski D."/>
            <person name="Kautmanova I."/>
            <person name="Kiss B."/>
            <person name="Kocsube S."/>
            <person name="Kotiranta H."/>
            <person name="LaButti K.M."/>
            <person name="Lechner B.E."/>
            <person name="Liimatainen K."/>
            <person name="Lipzen A."/>
            <person name="Lukacs Z."/>
            <person name="Mihaltcheva S."/>
            <person name="Morgado L.N."/>
            <person name="Niskanen T."/>
            <person name="Noordeloos M.E."/>
            <person name="Ohm R.A."/>
            <person name="Ortiz-Santana B."/>
            <person name="Ovrebo C."/>
            <person name="Racz N."/>
            <person name="Riley R."/>
            <person name="Savchenko A."/>
            <person name="Shiryaev A."/>
            <person name="Soop K."/>
            <person name="Spirin V."/>
            <person name="Szebenyi C."/>
            <person name="Tomsovsky M."/>
            <person name="Tulloss R.E."/>
            <person name="Uehling J."/>
            <person name="Grigoriev I.V."/>
            <person name="Vagvolgyi C."/>
            <person name="Papp T."/>
            <person name="Martin F.M."/>
            <person name="Miettinen O."/>
            <person name="Hibbett D.S."/>
            <person name="Nagy L.G."/>
        </authorList>
    </citation>
    <scope>NUCLEOTIDE SEQUENCE [LARGE SCALE GENOMIC DNA]</scope>
    <source>
        <strain evidence="3 4">CBS 121175</strain>
    </source>
</reference>
<feature type="coiled-coil region" evidence="1">
    <location>
        <begin position="67"/>
        <end position="157"/>
    </location>
</feature>
<dbReference type="EMBL" id="ML210216">
    <property type="protein sequence ID" value="TFK23572.1"/>
    <property type="molecule type" value="Genomic_DNA"/>
</dbReference>
<gene>
    <name evidence="3" type="ORF">FA15DRAFT_670393</name>
</gene>
<evidence type="ECO:0000256" key="1">
    <source>
        <dbReference type="SAM" id="Coils"/>
    </source>
</evidence>
<organism evidence="3 4">
    <name type="scientific">Coprinopsis marcescibilis</name>
    <name type="common">Agaric fungus</name>
    <name type="synonym">Psathyrella marcescibilis</name>
    <dbReference type="NCBI Taxonomy" id="230819"/>
    <lineage>
        <taxon>Eukaryota</taxon>
        <taxon>Fungi</taxon>
        <taxon>Dikarya</taxon>
        <taxon>Basidiomycota</taxon>
        <taxon>Agaricomycotina</taxon>
        <taxon>Agaricomycetes</taxon>
        <taxon>Agaricomycetidae</taxon>
        <taxon>Agaricales</taxon>
        <taxon>Agaricineae</taxon>
        <taxon>Psathyrellaceae</taxon>
        <taxon>Coprinopsis</taxon>
    </lineage>
</organism>
<feature type="region of interest" description="Disordered" evidence="2">
    <location>
        <begin position="518"/>
        <end position="550"/>
    </location>
</feature>
<keyword evidence="1" id="KW-0175">Coiled coil</keyword>